<evidence type="ECO:0000313" key="2">
    <source>
        <dbReference type="Proteomes" id="UP001595907"/>
    </source>
</evidence>
<dbReference type="Proteomes" id="UP001595907">
    <property type="component" value="Unassembled WGS sequence"/>
</dbReference>
<comment type="caution">
    <text evidence="1">The sequence shown here is derived from an EMBL/GenBank/DDBJ whole genome shotgun (WGS) entry which is preliminary data.</text>
</comment>
<evidence type="ECO:0000313" key="1">
    <source>
        <dbReference type="EMBL" id="MFC4262038.1"/>
    </source>
</evidence>
<name>A0ABV8QQE5_9BACT</name>
<dbReference type="EMBL" id="JBHSCZ010000001">
    <property type="protein sequence ID" value="MFC4262038.1"/>
    <property type="molecule type" value="Genomic_DNA"/>
</dbReference>
<reference evidence="2" key="1">
    <citation type="journal article" date="2019" name="Int. J. Syst. Evol. Microbiol.">
        <title>The Global Catalogue of Microorganisms (GCM) 10K type strain sequencing project: providing services to taxonomists for standard genome sequencing and annotation.</title>
        <authorList>
            <consortium name="The Broad Institute Genomics Platform"/>
            <consortium name="The Broad Institute Genome Sequencing Center for Infectious Disease"/>
            <person name="Wu L."/>
            <person name="Ma J."/>
        </authorList>
    </citation>
    <scope>NUCLEOTIDE SEQUENCE [LARGE SCALE GENOMIC DNA]</scope>
    <source>
        <strain evidence="2">CECT 8289</strain>
    </source>
</reference>
<protein>
    <submittedName>
        <fullName evidence="1">Uncharacterized protein</fullName>
    </submittedName>
</protein>
<proteinExistence type="predicted"/>
<organism evidence="1 2">
    <name type="scientific">Ferruginibacter yonginensis</name>
    <dbReference type="NCBI Taxonomy" id="1310416"/>
    <lineage>
        <taxon>Bacteria</taxon>
        <taxon>Pseudomonadati</taxon>
        <taxon>Bacteroidota</taxon>
        <taxon>Chitinophagia</taxon>
        <taxon>Chitinophagales</taxon>
        <taxon>Chitinophagaceae</taxon>
        <taxon>Ferruginibacter</taxon>
    </lineage>
</organism>
<dbReference type="RefSeq" id="WP_379707398.1">
    <property type="nucleotide sequence ID" value="NZ_JBHSCZ010000001.1"/>
</dbReference>
<accession>A0ABV8QQE5</accession>
<gene>
    <name evidence="1" type="ORF">ACFOWM_04050</name>
</gene>
<sequence>MVTTLQLQAQVPIADTVIHMLHHNVSLNIVCKTKSTVTSKNRISIVCVKAANVSFNEALAAFVANDSIVNTIIVDVAINDNTILNKSHFVIIDSLLNKALSVLLNNQHTINIAQPIILIGLNDMAAIVLLQAAHHPTIFNKSMLWFNHQSYLGFVEDFDISLYKQLKGKLFVYNVATAATAATAANINAAIDTVALHSKLVIYNLNDYGKNYPSQKVLQQATNWLLANGNNYIIRPLVTF</sequence>
<keyword evidence="2" id="KW-1185">Reference proteome</keyword>